<protein>
    <recommendedName>
        <fullName evidence="3">FlgD Ig-like domain-containing protein</fullName>
    </recommendedName>
</protein>
<accession>A0A1F4Q1J4</accession>
<gene>
    <name evidence="1" type="ORF">A2625_04135</name>
</gene>
<evidence type="ECO:0000313" key="2">
    <source>
        <dbReference type="Proteomes" id="UP000178724"/>
    </source>
</evidence>
<dbReference type="Proteomes" id="UP000178724">
    <property type="component" value="Unassembled WGS sequence"/>
</dbReference>
<sequence>MLVNWLTPAVLAQAYYPIYWVGGSVQAAGDITVDGRQVALYESEEKRLAGYFVSDTVGAGGASGQPGQFLINAFAAEEPFAGIGLKYFVAIPRGSDGYGAAPVEVALSGNGVDIVPTPLVLAYATGPVETGAQPPAISDVRFGTRLYQRTLVEKGEKFIVSETPKISAKIESATPLDVNSFRISASSKSGAASPQTYLLGAADVTAKAAAGEPARSVSVSYDIPPETKLPEGDNEVAITAANAFAATTETLAVTVMGGPLQVIGPVLAFPAPFSVTKHGTATIQYQLSRDGEIELNLLSAAGRTIKSFAFQAGEEGGAAGYNKVSWNGVTNLGLKAGNAVYVGIVVARREGRTLARFKLSVVD</sequence>
<dbReference type="AlphaFoldDB" id="A0A1F4Q1J4"/>
<evidence type="ECO:0008006" key="3">
    <source>
        <dbReference type="Google" id="ProtNLM"/>
    </source>
</evidence>
<reference evidence="1 2" key="1">
    <citation type="journal article" date="2016" name="Nat. Commun.">
        <title>Thousands of microbial genomes shed light on interconnected biogeochemical processes in an aquifer system.</title>
        <authorList>
            <person name="Anantharaman K."/>
            <person name="Brown C.T."/>
            <person name="Hug L.A."/>
            <person name="Sharon I."/>
            <person name="Castelle C.J."/>
            <person name="Probst A.J."/>
            <person name="Thomas B.C."/>
            <person name="Singh A."/>
            <person name="Wilkins M.J."/>
            <person name="Karaoz U."/>
            <person name="Brodie E.L."/>
            <person name="Williams K.H."/>
            <person name="Hubbard S.S."/>
            <person name="Banfield J.F."/>
        </authorList>
    </citation>
    <scope>NUCLEOTIDE SEQUENCE [LARGE SCALE GENOMIC DNA]</scope>
</reference>
<evidence type="ECO:0000313" key="1">
    <source>
        <dbReference type="EMBL" id="OGB89913.1"/>
    </source>
</evidence>
<name>A0A1F4Q1J4_UNCSA</name>
<dbReference type="Gene3D" id="2.60.40.4070">
    <property type="match status" value="1"/>
</dbReference>
<comment type="caution">
    <text evidence="1">The sequence shown here is derived from an EMBL/GenBank/DDBJ whole genome shotgun (WGS) entry which is preliminary data.</text>
</comment>
<proteinExistence type="predicted"/>
<dbReference type="EMBL" id="METM01000019">
    <property type="protein sequence ID" value="OGB89913.1"/>
    <property type="molecule type" value="Genomic_DNA"/>
</dbReference>
<organism evidence="1 2">
    <name type="scientific">candidate division WOR-1 bacterium RIFCSPHIGHO2_01_FULL_53_15</name>
    <dbReference type="NCBI Taxonomy" id="1802564"/>
    <lineage>
        <taxon>Bacteria</taxon>
        <taxon>Bacillati</taxon>
        <taxon>Saganbacteria</taxon>
    </lineage>
</organism>